<dbReference type="Gene3D" id="1.10.340.30">
    <property type="entry name" value="Hypothetical protein, domain 2"/>
    <property type="match status" value="1"/>
</dbReference>
<protein>
    <submittedName>
        <fullName evidence="2">DNA-3-methyladenine glycosylase I</fullName>
    </submittedName>
</protein>
<dbReference type="InterPro" id="IPR005019">
    <property type="entry name" value="Adenine_glyco"/>
</dbReference>
<accession>A0A358HUC1</accession>
<comment type="caution">
    <text evidence="2">The sequence shown here is derived from an EMBL/GenBank/DDBJ whole genome shotgun (WGS) entry which is preliminary data.</text>
</comment>
<dbReference type="AlphaFoldDB" id="A0A358HUC1"/>
<proteinExistence type="predicted"/>
<dbReference type="Pfam" id="PF03352">
    <property type="entry name" value="Adenine_glyco"/>
    <property type="match status" value="1"/>
</dbReference>
<feature type="non-terminal residue" evidence="2">
    <location>
        <position position="1"/>
    </location>
</feature>
<dbReference type="GO" id="GO:0006284">
    <property type="term" value="P:base-excision repair"/>
    <property type="evidence" value="ECO:0007669"/>
    <property type="project" value="InterPro"/>
</dbReference>
<dbReference type="EMBL" id="DOOG01000105">
    <property type="protein sequence ID" value="HBU98751.1"/>
    <property type="molecule type" value="Genomic_DNA"/>
</dbReference>
<evidence type="ECO:0000313" key="3">
    <source>
        <dbReference type="Proteomes" id="UP000264753"/>
    </source>
</evidence>
<dbReference type="Proteomes" id="UP000264753">
    <property type="component" value="Unassembled WGS sequence"/>
</dbReference>
<keyword evidence="1" id="KW-0862">Zinc</keyword>
<dbReference type="GO" id="GO:0046872">
    <property type="term" value="F:metal ion binding"/>
    <property type="evidence" value="ECO:0007669"/>
    <property type="project" value="UniProtKB-KW"/>
</dbReference>
<dbReference type="PANTHER" id="PTHR30037">
    <property type="entry name" value="DNA-3-METHYLADENINE GLYCOSYLASE 1"/>
    <property type="match status" value="1"/>
</dbReference>
<dbReference type="SUPFAM" id="SSF48150">
    <property type="entry name" value="DNA-glycosylase"/>
    <property type="match status" value="1"/>
</dbReference>
<dbReference type="InterPro" id="IPR011257">
    <property type="entry name" value="DNA_glycosylase"/>
</dbReference>
<name>A0A358HUC1_9PROT</name>
<dbReference type="RefSeq" id="WP_276653576.1">
    <property type="nucleotide sequence ID" value="NZ_DOOG01000105.1"/>
</dbReference>
<feature type="binding site" evidence="1">
    <location>
        <position position="101"/>
    </location>
    <ligand>
        <name>Zn(2+)</name>
        <dbReference type="ChEBI" id="CHEBI:29105"/>
    </ligand>
</feature>
<gene>
    <name evidence="2" type="ORF">DEF21_12705</name>
</gene>
<sequence>FDDKDVERLLQDAGIIRHRGKIEAAINNAKRACEMIEREGSLTAYFWRFEPDADEVAIPQTMSTSPTSIALSKDLKKRGWKFVGPTTVFAFMQAMGLINDHADGCFLRPEIDDIRRSFVRPV</sequence>
<organism evidence="2 3">
    <name type="scientific">Thalassospira lucentensis</name>
    <dbReference type="NCBI Taxonomy" id="168935"/>
    <lineage>
        <taxon>Bacteria</taxon>
        <taxon>Pseudomonadati</taxon>
        <taxon>Pseudomonadota</taxon>
        <taxon>Alphaproteobacteria</taxon>
        <taxon>Rhodospirillales</taxon>
        <taxon>Thalassospiraceae</taxon>
        <taxon>Thalassospira</taxon>
    </lineage>
</organism>
<evidence type="ECO:0000313" key="2">
    <source>
        <dbReference type="EMBL" id="HBU98751.1"/>
    </source>
</evidence>
<evidence type="ECO:0000256" key="1">
    <source>
        <dbReference type="PIRSR" id="PIRSR605019-1"/>
    </source>
</evidence>
<dbReference type="InterPro" id="IPR052891">
    <property type="entry name" value="DNA-3mA_glycosylase"/>
</dbReference>
<feature type="binding site" evidence="1">
    <location>
        <position position="105"/>
    </location>
    <ligand>
        <name>Zn(2+)</name>
        <dbReference type="ChEBI" id="CHEBI:29105"/>
    </ligand>
</feature>
<dbReference type="PANTHER" id="PTHR30037:SF4">
    <property type="entry name" value="DNA-3-METHYLADENINE GLYCOSYLASE I"/>
    <property type="match status" value="1"/>
</dbReference>
<dbReference type="GO" id="GO:0008725">
    <property type="term" value="F:DNA-3-methyladenine glycosylase activity"/>
    <property type="evidence" value="ECO:0007669"/>
    <property type="project" value="InterPro"/>
</dbReference>
<reference evidence="2 3" key="1">
    <citation type="journal article" date="2018" name="Nat. Biotechnol.">
        <title>A standardized bacterial taxonomy based on genome phylogeny substantially revises the tree of life.</title>
        <authorList>
            <person name="Parks D.H."/>
            <person name="Chuvochina M."/>
            <person name="Waite D.W."/>
            <person name="Rinke C."/>
            <person name="Skarshewski A."/>
            <person name="Chaumeil P.A."/>
            <person name="Hugenholtz P."/>
        </authorList>
    </citation>
    <scope>NUCLEOTIDE SEQUENCE [LARGE SCALE GENOMIC DNA]</scope>
    <source>
        <strain evidence="2">UBA8707</strain>
    </source>
</reference>
<keyword evidence="1" id="KW-0479">Metal-binding</keyword>